<keyword evidence="1" id="KW-0812">Transmembrane</keyword>
<feature type="transmembrane region" description="Helical" evidence="1">
    <location>
        <begin position="160"/>
        <end position="181"/>
    </location>
</feature>
<gene>
    <name evidence="2" type="ORF">SAMN04487860_11748</name>
</gene>
<reference evidence="2 3" key="1">
    <citation type="submission" date="2016-11" db="EMBL/GenBank/DDBJ databases">
        <authorList>
            <person name="Jaros S."/>
            <person name="Januszkiewicz K."/>
            <person name="Wedrychowicz H."/>
        </authorList>
    </citation>
    <scope>NUCLEOTIDE SEQUENCE [LARGE SCALE GENOMIC DNA]</scope>
    <source>
        <strain evidence="2 3">Y1</strain>
    </source>
</reference>
<evidence type="ECO:0000313" key="3">
    <source>
        <dbReference type="Proteomes" id="UP000184394"/>
    </source>
</evidence>
<feature type="transmembrane region" description="Helical" evidence="1">
    <location>
        <begin position="96"/>
        <end position="113"/>
    </location>
</feature>
<feature type="transmembrane region" description="Helical" evidence="1">
    <location>
        <begin position="244"/>
        <end position="268"/>
    </location>
</feature>
<feature type="transmembrane region" description="Helical" evidence="1">
    <location>
        <begin position="125"/>
        <end position="148"/>
    </location>
</feature>
<proteinExistence type="predicted"/>
<keyword evidence="1" id="KW-1133">Transmembrane helix</keyword>
<evidence type="ECO:0000313" key="2">
    <source>
        <dbReference type="EMBL" id="SHM83906.1"/>
    </source>
</evidence>
<organism evidence="2 3">
    <name type="scientific">Ruminococcus flavefaciens</name>
    <dbReference type="NCBI Taxonomy" id="1265"/>
    <lineage>
        <taxon>Bacteria</taxon>
        <taxon>Bacillati</taxon>
        <taxon>Bacillota</taxon>
        <taxon>Clostridia</taxon>
        <taxon>Eubacteriales</taxon>
        <taxon>Oscillospiraceae</taxon>
        <taxon>Ruminococcus</taxon>
    </lineage>
</organism>
<sequence>MNSISKRQLAALLLITDMFELFCFGGSMSLETLYGVLAGIALQLLAALVFAAKGGELKKQAAVFYLVYAVFCGGTLFSALWRTSGAVYIPSESGKGIWGQLLTAGLIALVCLYSSSTGIKPVARAAVIAAAAGIFCLGIDFASAVLNADWSNITVPERKGFFYEVVRGGALSGGLGSMVVLSGEVREGRQKAFVWYFAAKAAVSAVLILTVLAVTGGIMEITDFPVITAAQLSQPFDAQRIDSLFLVIFAVFAVFSAALQVMTGAYLIKRIFPQFVRWRSSTVIAVTIGAALLISGRELLLIRACAAAAALIIAPLSTKRSAAKSSG</sequence>
<dbReference type="EMBL" id="FRCT01000017">
    <property type="protein sequence ID" value="SHM83906.1"/>
    <property type="molecule type" value="Genomic_DNA"/>
</dbReference>
<name>A0A1M7M174_RUMFL</name>
<dbReference type="AlphaFoldDB" id="A0A1M7M174"/>
<evidence type="ECO:0000256" key="1">
    <source>
        <dbReference type="SAM" id="Phobius"/>
    </source>
</evidence>
<dbReference type="OrthoDB" id="1820051at2"/>
<protein>
    <submittedName>
        <fullName evidence="2">Uncharacterized protein</fullName>
    </submittedName>
</protein>
<feature type="transmembrane region" description="Helical" evidence="1">
    <location>
        <begin position="275"/>
        <end position="294"/>
    </location>
</feature>
<feature type="transmembrane region" description="Helical" evidence="1">
    <location>
        <begin position="193"/>
        <end position="214"/>
    </location>
</feature>
<accession>A0A1M7M174</accession>
<dbReference type="Proteomes" id="UP000184394">
    <property type="component" value="Unassembled WGS sequence"/>
</dbReference>
<feature type="transmembrane region" description="Helical" evidence="1">
    <location>
        <begin position="63"/>
        <end position="81"/>
    </location>
</feature>
<keyword evidence="1" id="KW-0472">Membrane</keyword>
<feature type="transmembrane region" description="Helical" evidence="1">
    <location>
        <begin position="300"/>
        <end position="318"/>
    </location>
</feature>
<feature type="transmembrane region" description="Helical" evidence="1">
    <location>
        <begin position="33"/>
        <end position="51"/>
    </location>
</feature>
<dbReference type="RefSeq" id="WP_072952189.1">
    <property type="nucleotide sequence ID" value="NZ_FRCT01000017.1"/>
</dbReference>